<organism evidence="2 3">
    <name type="scientific">Paralvinella palmiformis</name>
    <dbReference type="NCBI Taxonomy" id="53620"/>
    <lineage>
        <taxon>Eukaryota</taxon>
        <taxon>Metazoa</taxon>
        <taxon>Spiralia</taxon>
        <taxon>Lophotrochozoa</taxon>
        <taxon>Annelida</taxon>
        <taxon>Polychaeta</taxon>
        <taxon>Sedentaria</taxon>
        <taxon>Canalipalpata</taxon>
        <taxon>Terebellida</taxon>
        <taxon>Terebelliformia</taxon>
        <taxon>Alvinellidae</taxon>
        <taxon>Paralvinella</taxon>
    </lineage>
</organism>
<dbReference type="SUPFAM" id="SSF55781">
    <property type="entry name" value="GAF domain-like"/>
    <property type="match status" value="1"/>
</dbReference>
<dbReference type="InterPro" id="IPR029016">
    <property type="entry name" value="GAF-like_dom_sf"/>
</dbReference>
<dbReference type="GO" id="GO:0007165">
    <property type="term" value="P:signal transduction"/>
    <property type="evidence" value="ECO:0007669"/>
    <property type="project" value="InterPro"/>
</dbReference>
<dbReference type="PROSITE" id="PS51845">
    <property type="entry name" value="PDEASE_I_2"/>
    <property type="match status" value="1"/>
</dbReference>
<accession>A0AAD9IXS6</accession>
<gene>
    <name evidence="2" type="ORF">LSH36_939g00000</name>
</gene>
<dbReference type="Pfam" id="PF01590">
    <property type="entry name" value="GAF"/>
    <property type="match status" value="1"/>
</dbReference>
<name>A0AAD9IXS6_9ANNE</name>
<dbReference type="EMBL" id="JAODUP010000939">
    <property type="protein sequence ID" value="KAK2142562.1"/>
    <property type="molecule type" value="Genomic_DNA"/>
</dbReference>
<dbReference type="Proteomes" id="UP001208570">
    <property type="component" value="Unassembled WGS sequence"/>
</dbReference>
<dbReference type="Gene3D" id="3.30.450.40">
    <property type="match status" value="1"/>
</dbReference>
<comment type="caution">
    <text evidence="2">The sequence shown here is derived from an EMBL/GenBank/DDBJ whole genome shotgun (WGS) entry which is preliminary data.</text>
</comment>
<dbReference type="GO" id="GO:0004114">
    <property type="term" value="F:3',5'-cyclic-nucleotide phosphodiesterase activity"/>
    <property type="evidence" value="ECO:0007669"/>
    <property type="project" value="InterPro"/>
</dbReference>
<keyword evidence="3" id="KW-1185">Reference proteome</keyword>
<proteinExistence type="predicted"/>
<protein>
    <recommendedName>
        <fullName evidence="1">PDEase domain-containing protein</fullName>
    </recommendedName>
</protein>
<feature type="non-terminal residue" evidence="2">
    <location>
        <position position="1"/>
    </location>
</feature>
<dbReference type="AlphaFoldDB" id="A0AAD9IXS6"/>
<reference evidence="2" key="1">
    <citation type="journal article" date="2023" name="Mol. Biol. Evol.">
        <title>Third-Generation Sequencing Reveals the Adaptive Role of the Epigenome in Three Deep-Sea Polychaetes.</title>
        <authorList>
            <person name="Perez M."/>
            <person name="Aroh O."/>
            <person name="Sun Y."/>
            <person name="Lan Y."/>
            <person name="Juniper S.K."/>
            <person name="Young C.R."/>
            <person name="Angers B."/>
            <person name="Qian P.Y."/>
        </authorList>
    </citation>
    <scope>NUCLEOTIDE SEQUENCE</scope>
    <source>
        <strain evidence="2">P08H-3</strain>
    </source>
</reference>
<feature type="domain" description="PDEase" evidence="1">
    <location>
        <begin position="110"/>
        <end position="182"/>
    </location>
</feature>
<dbReference type="InterPro" id="IPR002073">
    <property type="entry name" value="PDEase_catalytic_dom"/>
</dbReference>
<evidence type="ECO:0000259" key="1">
    <source>
        <dbReference type="PROSITE" id="PS51845"/>
    </source>
</evidence>
<dbReference type="InterPro" id="IPR003018">
    <property type="entry name" value="GAF"/>
</dbReference>
<evidence type="ECO:0000313" key="2">
    <source>
        <dbReference type="EMBL" id="KAK2142562.1"/>
    </source>
</evidence>
<sequence>SAGIAREVGASGEIRNVADTLTDPGLGSEITDHDGFKIWSLLSVPIRNSEDNVIGVVQLKNKCNGKPFTEAFAIFCGLGIHNCQMYESACKLMAKQSVALEVLSYHATAPQEDVDRLKKAVIPTGNEYQLYSFEFNDFLLSEDDTCKAAVRMFVEMDIPNKFYIPYEVGHFRCGCVCAISFY</sequence>
<evidence type="ECO:0000313" key="3">
    <source>
        <dbReference type="Proteomes" id="UP001208570"/>
    </source>
</evidence>